<evidence type="ECO:0000313" key="2">
    <source>
        <dbReference type="Proteomes" id="UP000612893"/>
    </source>
</evidence>
<protein>
    <submittedName>
        <fullName evidence="1">Uncharacterized protein</fullName>
    </submittedName>
</protein>
<evidence type="ECO:0000313" key="1">
    <source>
        <dbReference type="EMBL" id="MBJ7597644.1"/>
    </source>
</evidence>
<organism evidence="1 2">
    <name type="scientific">Candidatus Nephthysia bennettiae</name>
    <dbReference type="NCBI Taxonomy" id="3127016"/>
    <lineage>
        <taxon>Bacteria</taxon>
        <taxon>Bacillati</taxon>
        <taxon>Candidatus Dormiibacterota</taxon>
        <taxon>Candidatus Dormibacteria</taxon>
        <taxon>Candidatus Dormibacterales</taxon>
        <taxon>Candidatus Dormibacteraceae</taxon>
        <taxon>Candidatus Nephthysia</taxon>
    </lineage>
</organism>
<comment type="caution">
    <text evidence="1">The sequence shown here is derived from an EMBL/GenBank/DDBJ whole genome shotgun (WGS) entry which is preliminary data.</text>
</comment>
<dbReference type="Proteomes" id="UP000612893">
    <property type="component" value="Unassembled WGS sequence"/>
</dbReference>
<keyword evidence="2" id="KW-1185">Reference proteome</keyword>
<sequence>MMQSPVFSPSLGSVAAAAIVLIAAAALALALLIARTPGASVTRPAAAPPAVTVVHAAPNANSNPDSALPICRRHGGPAC</sequence>
<proteinExistence type="predicted"/>
<dbReference type="RefSeq" id="WP_338200038.1">
    <property type="nucleotide sequence ID" value="NZ_JAEKNR010000072.1"/>
</dbReference>
<name>A0A934K2E6_9BACT</name>
<accession>A0A934K2E6</accession>
<dbReference type="EMBL" id="JAEKNR010000072">
    <property type="protein sequence ID" value="MBJ7597644.1"/>
    <property type="molecule type" value="Genomic_DNA"/>
</dbReference>
<dbReference type="AlphaFoldDB" id="A0A934K2E6"/>
<reference evidence="1" key="1">
    <citation type="submission" date="2020-10" db="EMBL/GenBank/DDBJ databases">
        <title>Ca. Dormibacterota MAGs.</title>
        <authorList>
            <person name="Montgomery K."/>
        </authorList>
    </citation>
    <scope>NUCLEOTIDE SEQUENCE [LARGE SCALE GENOMIC DNA]</scope>
    <source>
        <strain evidence="1">SC8812_S17_10</strain>
    </source>
</reference>
<gene>
    <name evidence="1" type="ORF">JF922_06110</name>
</gene>